<feature type="compositionally biased region" description="Acidic residues" evidence="1">
    <location>
        <begin position="107"/>
        <end position="117"/>
    </location>
</feature>
<feature type="region of interest" description="Disordered" evidence="1">
    <location>
        <begin position="239"/>
        <end position="292"/>
    </location>
</feature>
<dbReference type="AlphaFoldDB" id="A0AAD5E328"/>
<feature type="compositionally biased region" description="Acidic residues" evidence="1">
    <location>
        <begin position="131"/>
        <end position="148"/>
    </location>
</feature>
<keyword evidence="3" id="KW-1185">Reference proteome</keyword>
<protein>
    <submittedName>
        <fullName evidence="2">Uncharacterized protein</fullName>
    </submittedName>
</protein>
<dbReference type="Proteomes" id="UP001206595">
    <property type="component" value="Unassembled WGS sequence"/>
</dbReference>
<dbReference type="GeneID" id="75917669"/>
<comment type="caution">
    <text evidence="2">The sequence shown here is derived from an EMBL/GenBank/DDBJ whole genome shotgun (WGS) entry which is preliminary data.</text>
</comment>
<evidence type="ECO:0000313" key="2">
    <source>
        <dbReference type="EMBL" id="KAI8575495.1"/>
    </source>
</evidence>
<feature type="region of interest" description="Disordered" evidence="1">
    <location>
        <begin position="92"/>
        <end position="159"/>
    </location>
</feature>
<name>A0AAD5E328_UMBRA</name>
<dbReference type="RefSeq" id="XP_051440499.1">
    <property type="nucleotide sequence ID" value="XM_051592326.1"/>
</dbReference>
<feature type="compositionally biased region" description="Basic and acidic residues" evidence="1">
    <location>
        <begin position="274"/>
        <end position="285"/>
    </location>
</feature>
<sequence>MVWTIALMKMVLKKTSARTVLIVWTMPMKMKLAIPLMTTWKTVTTKKLVTKSRQMMRKVLTQTIKKILQLMPTLTTMMELTLMTTLRMMDSKPDKEDDVKLPQTGSDSDDIDEDPLDKEEVVPTKYTGTSDMEDDKASEANTADDNDADSTGFGTTKTIPPTGYVKYQGALLIAGVGIVGLLVVKRSRDTIVQGVQKLTGRQSPHGNYSHLPLNTTDGVAGSQNLSNTTSEWAVDMSPAIDEAPESKPATRGLKLAGTKKTTNTKPNSIPMKPVNDRKSQEWADWKEDEEDW</sequence>
<reference evidence="2" key="2">
    <citation type="journal article" date="2022" name="Proc. Natl. Acad. Sci. U.S.A.">
        <title>Diploid-dominant life cycles characterize the early evolution of Fungi.</title>
        <authorList>
            <person name="Amses K.R."/>
            <person name="Simmons D.R."/>
            <person name="Longcore J.E."/>
            <person name="Mondo S.J."/>
            <person name="Seto K."/>
            <person name="Jeronimo G.H."/>
            <person name="Bonds A.E."/>
            <person name="Quandt C.A."/>
            <person name="Davis W.J."/>
            <person name="Chang Y."/>
            <person name="Federici B.A."/>
            <person name="Kuo A."/>
            <person name="LaButti K."/>
            <person name="Pangilinan J."/>
            <person name="Andreopoulos W."/>
            <person name="Tritt A."/>
            <person name="Riley R."/>
            <person name="Hundley H."/>
            <person name="Johnson J."/>
            <person name="Lipzen A."/>
            <person name="Barry K."/>
            <person name="Lang B.F."/>
            <person name="Cuomo C.A."/>
            <person name="Buchler N.E."/>
            <person name="Grigoriev I.V."/>
            <person name="Spatafora J.W."/>
            <person name="Stajich J.E."/>
            <person name="James T.Y."/>
        </authorList>
    </citation>
    <scope>NUCLEOTIDE SEQUENCE</scope>
    <source>
        <strain evidence="2">AG</strain>
    </source>
</reference>
<dbReference type="EMBL" id="MU620979">
    <property type="protein sequence ID" value="KAI8575495.1"/>
    <property type="molecule type" value="Genomic_DNA"/>
</dbReference>
<gene>
    <name evidence="2" type="ORF">K450DRAFT_261467</name>
</gene>
<evidence type="ECO:0000256" key="1">
    <source>
        <dbReference type="SAM" id="MobiDB-lite"/>
    </source>
</evidence>
<reference evidence="2" key="1">
    <citation type="submission" date="2021-06" db="EMBL/GenBank/DDBJ databases">
        <authorList>
            <consortium name="DOE Joint Genome Institute"/>
            <person name="Mondo S.J."/>
            <person name="Amses K.R."/>
            <person name="Simmons D.R."/>
            <person name="Longcore J.E."/>
            <person name="Seto K."/>
            <person name="Alves G.H."/>
            <person name="Bonds A.E."/>
            <person name="Quandt C.A."/>
            <person name="Davis W.J."/>
            <person name="Chang Y."/>
            <person name="Letcher P.M."/>
            <person name="Powell M.J."/>
            <person name="Kuo A."/>
            <person name="Labutti K."/>
            <person name="Pangilinan J."/>
            <person name="Andreopoulos W."/>
            <person name="Tritt A."/>
            <person name="Riley R."/>
            <person name="Hundley H."/>
            <person name="Johnson J."/>
            <person name="Lipzen A."/>
            <person name="Barry K."/>
            <person name="Berbee M.L."/>
            <person name="Buchler N.E."/>
            <person name="Grigoriev I.V."/>
            <person name="Spatafora J.W."/>
            <person name="Stajich J.E."/>
            <person name="James T.Y."/>
        </authorList>
    </citation>
    <scope>NUCLEOTIDE SEQUENCE</scope>
    <source>
        <strain evidence="2">AG</strain>
    </source>
</reference>
<organism evidence="2 3">
    <name type="scientific">Umbelopsis ramanniana AG</name>
    <dbReference type="NCBI Taxonomy" id="1314678"/>
    <lineage>
        <taxon>Eukaryota</taxon>
        <taxon>Fungi</taxon>
        <taxon>Fungi incertae sedis</taxon>
        <taxon>Mucoromycota</taxon>
        <taxon>Mucoromycotina</taxon>
        <taxon>Umbelopsidomycetes</taxon>
        <taxon>Umbelopsidales</taxon>
        <taxon>Umbelopsidaceae</taxon>
        <taxon>Umbelopsis</taxon>
    </lineage>
</organism>
<accession>A0AAD5E328</accession>
<evidence type="ECO:0000313" key="3">
    <source>
        <dbReference type="Proteomes" id="UP001206595"/>
    </source>
</evidence>
<proteinExistence type="predicted"/>